<feature type="compositionally biased region" description="Low complexity" evidence="1">
    <location>
        <begin position="100"/>
        <end position="114"/>
    </location>
</feature>
<feature type="compositionally biased region" description="Low complexity" evidence="1">
    <location>
        <begin position="40"/>
        <end position="51"/>
    </location>
</feature>
<protein>
    <recommendedName>
        <fullName evidence="4">UBZ4-type domain-containing protein</fullName>
    </recommendedName>
</protein>
<feature type="compositionally biased region" description="Low complexity" evidence="1">
    <location>
        <begin position="21"/>
        <end position="33"/>
    </location>
</feature>
<feature type="region of interest" description="Disordered" evidence="1">
    <location>
        <begin position="21"/>
        <end position="56"/>
    </location>
</feature>
<name>A0A1E7EXV6_9STRA</name>
<dbReference type="OrthoDB" id="47990at2759"/>
<evidence type="ECO:0008006" key="4">
    <source>
        <dbReference type="Google" id="ProtNLM"/>
    </source>
</evidence>
<proteinExistence type="predicted"/>
<sequence length="608" mass="68707">MKRNGITPNKNENNNHKNAFAMMMSSGGSSNSGTKKRKCNTIIGNTNTINTPTKERGKSRFVCCPVGCGKHILPHEINKHIDDCLLRQQQKQTENEQKQKQNQCDQKLQSQPQPQSQPPVLSPSPSPSPLPSLLSPSPSSNMNEPEKLIEHGDNNDRDETECECEEVAPHNSLPSTTIIPEGAEKRESAISPSPPDVFLKLLQRMHLHENGSVSVTCYHNNNVINKRNNDNDNSSSSSSLGTIAWMSTVQVRGNKERGSLPIELIVSSSIPSLSLSSSQNHHRLVQNHTKLSVPVLKSILQKSIRRRKPLPSIRIASELIDKSLGDVLRRLPIIILEDSTYHPKFPFLIWLMISVSKHYIPSLEIKKQILCIVYEISSCRYQDHIITSSTTTAESGGRQDQNEDLSLASIHRNVISDDNDDTHSNDSKDQHHQHQPCAVLLKDDGLIIWSILMRSHYGGMAGDVRMLHIYAQIWYERLFFFRSIFDDTKKRLLGDQKKGDSDGNDDDVYNLEEWIQVPSYIHKSSSLKQQSSMERIDHHIRSLSAISQSDITIEGIDFYCSSILESTILNNDQLVRECCNELQRINIRNTPSDFSSSTNRRSWLERST</sequence>
<feature type="compositionally biased region" description="Low complexity" evidence="1">
    <location>
        <begin position="131"/>
        <end position="140"/>
    </location>
</feature>
<reference evidence="2 3" key="1">
    <citation type="submission" date="2016-09" db="EMBL/GenBank/DDBJ databases">
        <title>Extensive genetic diversity and differential bi-allelic expression allows diatom success in the polar Southern Ocean.</title>
        <authorList>
            <consortium name="DOE Joint Genome Institute"/>
            <person name="Mock T."/>
            <person name="Otillar R.P."/>
            <person name="Strauss J."/>
            <person name="Dupont C."/>
            <person name="Frickenhaus S."/>
            <person name="Maumus F."/>
            <person name="Mcmullan M."/>
            <person name="Sanges R."/>
            <person name="Schmutz J."/>
            <person name="Toseland A."/>
            <person name="Valas R."/>
            <person name="Veluchamy A."/>
            <person name="Ward B.J."/>
            <person name="Allen A."/>
            <person name="Barry K."/>
            <person name="Falciatore A."/>
            <person name="Ferrante M."/>
            <person name="Fortunato A.E."/>
            <person name="Gloeckner G."/>
            <person name="Gruber A."/>
            <person name="Hipkin R."/>
            <person name="Janech M."/>
            <person name="Kroth P."/>
            <person name="Leese F."/>
            <person name="Lindquist E."/>
            <person name="Lyon B.R."/>
            <person name="Martin J."/>
            <person name="Mayer C."/>
            <person name="Parker M."/>
            <person name="Quesneville H."/>
            <person name="Raymond J."/>
            <person name="Uhlig C."/>
            <person name="Valentin K.U."/>
            <person name="Worden A.Z."/>
            <person name="Armbrust E.V."/>
            <person name="Bowler C."/>
            <person name="Green B."/>
            <person name="Moulton V."/>
            <person name="Van Oosterhout C."/>
            <person name="Grigoriev I."/>
        </authorList>
    </citation>
    <scope>NUCLEOTIDE SEQUENCE [LARGE SCALE GENOMIC DNA]</scope>
    <source>
        <strain evidence="2 3">CCMP1102</strain>
    </source>
</reference>
<keyword evidence="3" id="KW-1185">Reference proteome</keyword>
<feature type="compositionally biased region" description="Pro residues" evidence="1">
    <location>
        <begin position="115"/>
        <end position="130"/>
    </location>
</feature>
<organism evidence="2 3">
    <name type="scientific">Fragilariopsis cylindrus CCMP1102</name>
    <dbReference type="NCBI Taxonomy" id="635003"/>
    <lineage>
        <taxon>Eukaryota</taxon>
        <taxon>Sar</taxon>
        <taxon>Stramenopiles</taxon>
        <taxon>Ochrophyta</taxon>
        <taxon>Bacillariophyta</taxon>
        <taxon>Bacillariophyceae</taxon>
        <taxon>Bacillariophycidae</taxon>
        <taxon>Bacillariales</taxon>
        <taxon>Bacillariaceae</taxon>
        <taxon>Fragilariopsis</taxon>
    </lineage>
</organism>
<dbReference type="InParanoid" id="A0A1E7EXV6"/>
<dbReference type="Proteomes" id="UP000095751">
    <property type="component" value="Unassembled WGS sequence"/>
</dbReference>
<dbReference type="EMBL" id="KV784371">
    <property type="protein sequence ID" value="OEU10666.1"/>
    <property type="molecule type" value="Genomic_DNA"/>
</dbReference>
<dbReference type="AlphaFoldDB" id="A0A1E7EXV6"/>
<accession>A0A1E7EXV6</accession>
<dbReference type="KEGG" id="fcy:FRACYDRAFT_247207"/>
<evidence type="ECO:0000313" key="3">
    <source>
        <dbReference type="Proteomes" id="UP000095751"/>
    </source>
</evidence>
<evidence type="ECO:0000256" key="1">
    <source>
        <dbReference type="SAM" id="MobiDB-lite"/>
    </source>
</evidence>
<evidence type="ECO:0000313" key="2">
    <source>
        <dbReference type="EMBL" id="OEU10666.1"/>
    </source>
</evidence>
<feature type="compositionally biased region" description="Basic and acidic residues" evidence="1">
    <location>
        <begin position="144"/>
        <end position="157"/>
    </location>
</feature>
<gene>
    <name evidence="2" type="ORF">FRACYDRAFT_247207</name>
</gene>
<feature type="region of interest" description="Disordered" evidence="1">
    <location>
        <begin position="95"/>
        <end position="177"/>
    </location>
</feature>